<dbReference type="EMBL" id="LC625835">
    <property type="protein sequence ID" value="BCU03789.1"/>
    <property type="molecule type" value="Genomic_DNA"/>
</dbReference>
<sequence>MRAHSLSLVGIAFSRARRVSAAACSLSLSLSLSFCQGPLFFRPVCVCVCVLSDVPHSPFFVPSEKRATSSRCPFFSKVTPQPK</sequence>
<protein>
    <submittedName>
        <fullName evidence="1">Uncharacterized protein</fullName>
    </submittedName>
</protein>
<reference evidence="1" key="1">
    <citation type="submission" date="2021-04" db="EMBL/GenBank/DDBJ databases">
        <title>Draft Genome Sequence of Pandoravirus japonicus, Isolated from the Sabaishi River of Niigata, Japan.</title>
        <authorList>
            <person name="Hosokawa N."/>
            <person name="Takahashi H."/>
            <person name="Aoki K."/>
            <person name="Takemura M."/>
        </authorList>
    </citation>
    <scope>NUCLEOTIDE SEQUENCE</scope>
</reference>
<evidence type="ECO:0000313" key="1">
    <source>
        <dbReference type="EMBL" id="BCU03789.1"/>
    </source>
</evidence>
<accession>A0A811BNQ2</accession>
<proteinExistence type="predicted"/>
<dbReference type="Proteomes" id="UP001253637">
    <property type="component" value="Segment"/>
</dbReference>
<name>A0A811BNQ2_9VIRU</name>
<organism evidence="1 2">
    <name type="scientific">Pandoravirus japonicus</name>
    <dbReference type="NCBI Taxonomy" id="2823154"/>
    <lineage>
        <taxon>Viruses</taxon>
        <taxon>Pandoravirus</taxon>
    </lineage>
</organism>
<evidence type="ECO:0000313" key="2">
    <source>
        <dbReference type="Proteomes" id="UP001253637"/>
    </source>
</evidence>